<reference evidence="1 2" key="1">
    <citation type="submission" date="2019-12" db="EMBL/GenBank/DDBJ databases">
        <title>Spirosoma sp. HMF4905 genome sequencing and assembly.</title>
        <authorList>
            <person name="Kang H."/>
            <person name="Cha I."/>
            <person name="Kim H."/>
            <person name="Joh K."/>
        </authorList>
    </citation>
    <scope>NUCLEOTIDE SEQUENCE [LARGE SCALE GENOMIC DNA]</scope>
    <source>
        <strain evidence="1 2">HMF4905</strain>
    </source>
</reference>
<protein>
    <submittedName>
        <fullName evidence="1">Uncharacterized protein</fullName>
    </submittedName>
</protein>
<organism evidence="1 2">
    <name type="scientific">Spirosoma arboris</name>
    <dbReference type="NCBI Taxonomy" id="2682092"/>
    <lineage>
        <taxon>Bacteria</taxon>
        <taxon>Pseudomonadati</taxon>
        <taxon>Bacteroidota</taxon>
        <taxon>Cytophagia</taxon>
        <taxon>Cytophagales</taxon>
        <taxon>Cytophagaceae</taxon>
        <taxon>Spirosoma</taxon>
    </lineage>
</organism>
<dbReference type="RefSeq" id="WP_157590990.1">
    <property type="nucleotide sequence ID" value="NZ_WPIN01000032.1"/>
</dbReference>
<dbReference type="Proteomes" id="UP000436006">
    <property type="component" value="Unassembled WGS sequence"/>
</dbReference>
<sequence>MRDDELLVFSGAYYKLISLSLGPSFSHQAQGLGLLILDQRTGYTGTKKFPRVKNRLIGALTELLRTARYKAFQPQLTGWQQTILETSSSQELGQFCLNLLAILLPQVGYENPIVTKVDRGT</sequence>
<accession>A0A7K1SQW7</accession>
<dbReference type="EMBL" id="WPIN01000032">
    <property type="protein sequence ID" value="MVM36192.1"/>
    <property type="molecule type" value="Genomic_DNA"/>
</dbReference>
<keyword evidence="2" id="KW-1185">Reference proteome</keyword>
<comment type="caution">
    <text evidence="1">The sequence shown here is derived from an EMBL/GenBank/DDBJ whole genome shotgun (WGS) entry which is preliminary data.</text>
</comment>
<name>A0A7K1SQW7_9BACT</name>
<evidence type="ECO:0000313" key="1">
    <source>
        <dbReference type="EMBL" id="MVM36192.1"/>
    </source>
</evidence>
<proteinExistence type="predicted"/>
<dbReference type="AlphaFoldDB" id="A0A7K1SQW7"/>
<evidence type="ECO:0000313" key="2">
    <source>
        <dbReference type="Proteomes" id="UP000436006"/>
    </source>
</evidence>
<gene>
    <name evidence="1" type="ORF">GO755_39645</name>
</gene>